<evidence type="ECO:0000313" key="2">
    <source>
        <dbReference type="EMBL" id="RKQ62180.1"/>
    </source>
</evidence>
<dbReference type="EMBL" id="RBID01000002">
    <property type="protein sequence ID" value="RKQ62180.1"/>
    <property type="molecule type" value="Genomic_DNA"/>
</dbReference>
<keyword evidence="1" id="KW-1133">Transmembrane helix</keyword>
<evidence type="ECO:0000256" key="1">
    <source>
        <dbReference type="SAM" id="Phobius"/>
    </source>
</evidence>
<gene>
    <name evidence="2" type="ORF">C8E02_0236</name>
</gene>
<organism evidence="2 3">
    <name type="scientific">Vogesella indigofera</name>
    <name type="common">Pseudomonas indigofera</name>
    <dbReference type="NCBI Taxonomy" id="45465"/>
    <lineage>
        <taxon>Bacteria</taxon>
        <taxon>Pseudomonadati</taxon>
        <taxon>Pseudomonadota</taxon>
        <taxon>Betaproteobacteria</taxon>
        <taxon>Neisseriales</taxon>
        <taxon>Chromobacteriaceae</taxon>
        <taxon>Vogesella</taxon>
    </lineage>
</organism>
<name>A0A495BMI6_VOGIN</name>
<proteinExistence type="predicted"/>
<comment type="caution">
    <text evidence="2">The sequence shown here is derived from an EMBL/GenBank/DDBJ whole genome shotgun (WGS) entry which is preliminary data.</text>
</comment>
<feature type="transmembrane region" description="Helical" evidence="1">
    <location>
        <begin position="34"/>
        <end position="55"/>
    </location>
</feature>
<dbReference type="Proteomes" id="UP000279384">
    <property type="component" value="Unassembled WGS sequence"/>
</dbReference>
<dbReference type="RefSeq" id="WP_120809335.1">
    <property type="nucleotide sequence ID" value="NZ_JAQQKZ010000011.1"/>
</dbReference>
<keyword evidence="1" id="KW-0472">Membrane</keyword>
<sequence>MIGRLFRLALLFVAAFLLIRWLFSREQRQTVREFIRTLAIALLGSSLLFLLLNLAGVRL</sequence>
<dbReference type="InterPro" id="IPR058186">
    <property type="entry name" value="MIGRI"/>
</dbReference>
<evidence type="ECO:0000313" key="3">
    <source>
        <dbReference type="Proteomes" id="UP000279384"/>
    </source>
</evidence>
<dbReference type="NCBIfam" id="NF047648">
    <property type="entry name" value="MIGRI_fam"/>
    <property type="match status" value="1"/>
</dbReference>
<reference evidence="2 3" key="1">
    <citation type="submission" date="2018-10" db="EMBL/GenBank/DDBJ databases">
        <title>Genomic Encyclopedia of Type Strains, Phase IV (KMG-IV): sequencing the most valuable type-strain genomes for metagenomic binning, comparative biology and taxonomic classification.</title>
        <authorList>
            <person name="Goeker M."/>
        </authorList>
    </citation>
    <scope>NUCLEOTIDE SEQUENCE [LARGE SCALE GENOMIC DNA]</scope>
    <source>
        <strain evidence="2 3">DSM 3303</strain>
    </source>
</reference>
<accession>A0A495BMI6</accession>
<keyword evidence="1" id="KW-0812">Transmembrane</keyword>
<protein>
    <submittedName>
        <fullName evidence="2">Uncharacterized protein</fullName>
    </submittedName>
</protein>
<dbReference type="AlphaFoldDB" id="A0A495BMI6"/>